<dbReference type="Proteomes" id="UP001202328">
    <property type="component" value="Unassembled WGS sequence"/>
</dbReference>
<feature type="repeat" description="PPR" evidence="2">
    <location>
        <begin position="92"/>
        <end position="126"/>
    </location>
</feature>
<keyword evidence="1" id="KW-0677">Repeat</keyword>
<evidence type="ECO:0000259" key="3">
    <source>
        <dbReference type="Pfam" id="PF14432"/>
    </source>
</evidence>
<feature type="domain" description="DYW" evidence="3">
    <location>
        <begin position="510"/>
        <end position="602"/>
    </location>
</feature>
<comment type="caution">
    <text evidence="4">The sequence shown here is derived from an EMBL/GenBank/DDBJ whole genome shotgun (WGS) entry which is preliminary data.</text>
</comment>
<name>A0AAD4SGP1_9MAGN</name>
<dbReference type="NCBIfam" id="TIGR00756">
    <property type="entry name" value="PPR"/>
    <property type="match status" value="6"/>
</dbReference>
<gene>
    <name evidence="4" type="ORF">MKW98_014739</name>
</gene>
<dbReference type="PANTHER" id="PTHR47926">
    <property type="entry name" value="PENTATRICOPEPTIDE REPEAT-CONTAINING PROTEIN"/>
    <property type="match status" value="1"/>
</dbReference>
<accession>A0AAD4SGP1</accession>
<evidence type="ECO:0000313" key="5">
    <source>
        <dbReference type="Proteomes" id="UP001202328"/>
    </source>
</evidence>
<dbReference type="InterPro" id="IPR032867">
    <property type="entry name" value="DYW_dom"/>
</dbReference>
<sequence length="602" mass="68689">MIRTTVHQQHNLLIPQEKHPSRSLELKSCDIECFSLLQSCKCMKDFKQVHAHILKLETDARREGHLLTVCAMSEWSSMDYACSIFRNINDPGVFEFNTMIRGYVKDSNPVGAILLYQEMHQKGVKPDNFTYPFLLKACSYLSAIKEGLQVHGHAYKFGFGSDLFVQNSLINLYGKCGEMQSCFKVFENMDQVNIASWSSLIGSHAKMGFWNESLRLFSEMNKEGSWRADESTLVSVLSCCTNLGSLDSGRSIHGFLLRNVSELNVIVQTSLIDMYVKCGSIEKGLFLFENMQRRNQLSYTVIVSGLSVHGRAEEALKIFGDMLNEGLTPDEIVYVGVLSACSHGGLVDEGLKLFKKMRFEHQIVPTVQHYGCLVDLLARAGKVDEAVEFIKKMPKKPNDVIWRSLLSSCKVHGHLETAEIASEKLSELDPNNTSDSVLLSNTYAKAHRWEYLAKVRKGMADKGLSQIPGFSTVEVKRKLQKFVSQDKSHPKSNDIYEMIHQMEWQLKFEGYLPDLSEVLFDVDEEEKRDRLRAHSQKLAIAYALLYTSQESTIRVVKNLRMSSDCHTYTKLISKIFDRTIIVRDRNRFHHFKDGICSCKDYW</sequence>
<feature type="repeat" description="PPR" evidence="2">
    <location>
        <begin position="295"/>
        <end position="329"/>
    </location>
</feature>
<dbReference type="InterPro" id="IPR046960">
    <property type="entry name" value="PPR_At4g14850-like_plant"/>
</dbReference>
<dbReference type="Pfam" id="PF13041">
    <property type="entry name" value="PPR_2"/>
    <property type="match status" value="2"/>
</dbReference>
<dbReference type="GO" id="GO:0009451">
    <property type="term" value="P:RNA modification"/>
    <property type="evidence" value="ECO:0007669"/>
    <property type="project" value="InterPro"/>
</dbReference>
<proteinExistence type="predicted"/>
<evidence type="ECO:0000313" key="4">
    <source>
        <dbReference type="EMBL" id="KAI3904559.1"/>
    </source>
</evidence>
<dbReference type="Pfam" id="PF12854">
    <property type="entry name" value="PPR_1"/>
    <property type="match status" value="1"/>
</dbReference>
<dbReference type="Pfam" id="PF20431">
    <property type="entry name" value="E_motif"/>
    <property type="match status" value="1"/>
</dbReference>
<feature type="repeat" description="PPR" evidence="2">
    <location>
        <begin position="193"/>
        <end position="227"/>
    </location>
</feature>
<evidence type="ECO:0000256" key="2">
    <source>
        <dbReference type="PROSITE-ProRule" id="PRU00708"/>
    </source>
</evidence>
<dbReference type="PROSITE" id="PS51375">
    <property type="entry name" value="PPR"/>
    <property type="match status" value="4"/>
</dbReference>
<dbReference type="InterPro" id="IPR046848">
    <property type="entry name" value="E_motif"/>
</dbReference>
<dbReference type="InterPro" id="IPR002885">
    <property type="entry name" value="PPR_rpt"/>
</dbReference>
<organism evidence="4 5">
    <name type="scientific">Papaver atlanticum</name>
    <dbReference type="NCBI Taxonomy" id="357466"/>
    <lineage>
        <taxon>Eukaryota</taxon>
        <taxon>Viridiplantae</taxon>
        <taxon>Streptophyta</taxon>
        <taxon>Embryophyta</taxon>
        <taxon>Tracheophyta</taxon>
        <taxon>Spermatophyta</taxon>
        <taxon>Magnoliopsida</taxon>
        <taxon>Ranunculales</taxon>
        <taxon>Papaveraceae</taxon>
        <taxon>Papaveroideae</taxon>
        <taxon>Papaver</taxon>
    </lineage>
</organism>
<dbReference type="AlphaFoldDB" id="A0AAD4SGP1"/>
<evidence type="ECO:0000256" key="1">
    <source>
        <dbReference type="ARBA" id="ARBA00022737"/>
    </source>
</evidence>
<dbReference type="GO" id="GO:0008270">
    <property type="term" value="F:zinc ion binding"/>
    <property type="evidence" value="ECO:0007669"/>
    <property type="project" value="InterPro"/>
</dbReference>
<dbReference type="PANTHER" id="PTHR47926:SF400">
    <property type="entry name" value="PENTACOTRIPEPTIDE-REPEAT REGION OF PRORP DOMAIN-CONTAINING PROTEIN"/>
    <property type="match status" value="1"/>
</dbReference>
<dbReference type="Pfam" id="PF14432">
    <property type="entry name" value="DYW_deaminase"/>
    <property type="match status" value="1"/>
</dbReference>
<reference evidence="4" key="1">
    <citation type="submission" date="2022-04" db="EMBL/GenBank/DDBJ databases">
        <title>A functionally conserved STORR gene fusion in Papaver species that diverged 16.8 million years ago.</title>
        <authorList>
            <person name="Catania T."/>
        </authorList>
    </citation>
    <scope>NUCLEOTIDE SEQUENCE</scope>
    <source>
        <strain evidence="4">S-188037</strain>
    </source>
</reference>
<dbReference type="FunFam" id="1.25.40.10:FF:000184">
    <property type="entry name" value="Pentatricopeptide repeat-containing protein, chloroplastic"/>
    <property type="match status" value="1"/>
</dbReference>
<feature type="repeat" description="PPR" evidence="2">
    <location>
        <begin position="366"/>
        <end position="396"/>
    </location>
</feature>
<dbReference type="FunFam" id="1.25.40.10:FF:001370">
    <property type="entry name" value="Pentatricopeptide repeat-containing protein"/>
    <property type="match status" value="1"/>
</dbReference>
<keyword evidence="5" id="KW-1185">Reference proteome</keyword>
<protein>
    <recommendedName>
        <fullName evidence="3">DYW domain-containing protein</fullName>
    </recommendedName>
</protein>
<dbReference type="Pfam" id="PF01535">
    <property type="entry name" value="PPR"/>
    <property type="match status" value="2"/>
</dbReference>
<dbReference type="EMBL" id="JAJJMB010011095">
    <property type="protein sequence ID" value="KAI3904559.1"/>
    <property type="molecule type" value="Genomic_DNA"/>
</dbReference>
<dbReference type="InterPro" id="IPR011990">
    <property type="entry name" value="TPR-like_helical_dom_sf"/>
</dbReference>
<dbReference type="Gene3D" id="1.25.40.10">
    <property type="entry name" value="Tetratricopeptide repeat domain"/>
    <property type="match status" value="2"/>
</dbReference>
<dbReference type="GO" id="GO:0003723">
    <property type="term" value="F:RNA binding"/>
    <property type="evidence" value="ECO:0007669"/>
    <property type="project" value="InterPro"/>
</dbReference>